<dbReference type="EMBL" id="JARQWQ010000102">
    <property type="protein sequence ID" value="KAK2551068.1"/>
    <property type="molecule type" value="Genomic_DNA"/>
</dbReference>
<evidence type="ECO:0000313" key="2">
    <source>
        <dbReference type="EMBL" id="KAK2551068.1"/>
    </source>
</evidence>
<dbReference type="Proteomes" id="UP001249851">
    <property type="component" value="Unassembled WGS sequence"/>
</dbReference>
<accession>A0AAD9PY05</accession>
<proteinExistence type="predicted"/>
<sequence>MEKTITKLCLMLTMLHLFRMADEMAIESKVHSSKQPVITYFGLHNATGIAFIGNNINLTCTMENTIVGSFLKSGNPVAESERVTFFFQGSVPHPSDVSAQSNNTRSLE</sequence>
<gene>
    <name evidence="2" type="ORF">P5673_028130</name>
</gene>
<evidence type="ECO:0000256" key="1">
    <source>
        <dbReference type="SAM" id="SignalP"/>
    </source>
</evidence>
<protein>
    <submittedName>
        <fullName evidence="2">Uncharacterized protein</fullName>
    </submittedName>
</protein>
<keyword evidence="1" id="KW-0732">Signal</keyword>
<evidence type="ECO:0000313" key="3">
    <source>
        <dbReference type="Proteomes" id="UP001249851"/>
    </source>
</evidence>
<reference evidence="2" key="2">
    <citation type="journal article" date="2023" name="Science">
        <title>Genomic signatures of disease resistance in endangered staghorn corals.</title>
        <authorList>
            <person name="Vollmer S.V."/>
            <person name="Selwyn J.D."/>
            <person name="Despard B.A."/>
            <person name="Roesel C.L."/>
        </authorList>
    </citation>
    <scope>NUCLEOTIDE SEQUENCE</scope>
    <source>
        <strain evidence="2">K2</strain>
    </source>
</reference>
<dbReference type="AlphaFoldDB" id="A0AAD9PY05"/>
<reference evidence="2" key="1">
    <citation type="journal article" date="2023" name="G3 (Bethesda)">
        <title>Whole genome assembly and annotation of the endangered Caribbean coral Acropora cervicornis.</title>
        <authorList>
            <person name="Selwyn J.D."/>
            <person name="Vollmer S.V."/>
        </authorList>
    </citation>
    <scope>NUCLEOTIDE SEQUENCE</scope>
    <source>
        <strain evidence="2">K2</strain>
    </source>
</reference>
<organism evidence="2 3">
    <name type="scientific">Acropora cervicornis</name>
    <name type="common">Staghorn coral</name>
    <dbReference type="NCBI Taxonomy" id="6130"/>
    <lineage>
        <taxon>Eukaryota</taxon>
        <taxon>Metazoa</taxon>
        <taxon>Cnidaria</taxon>
        <taxon>Anthozoa</taxon>
        <taxon>Hexacorallia</taxon>
        <taxon>Scleractinia</taxon>
        <taxon>Astrocoeniina</taxon>
        <taxon>Acroporidae</taxon>
        <taxon>Acropora</taxon>
    </lineage>
</organism>
<feature type="signal peptide" evidence="1">
    <location>
        <begin position="1"/>
        <end position="23"/>
    </location>
</feature>
<feature type="chain" id="PRO_5041929845" evidence="1">
    <location>
        <begin position="24"/>
        <end position="108"/>
    </location>
</feature>
<name>A0AAD9PY05_ACRCE</name>
<keyword evidence="3" id="KW-1185">Reference proteome</keyword>
<comment type="caution">
    <text evidence="2">The sequence shown here is derived from an EMBL/GenBank/DDBJ whole genome shotgun (WGS) entry which is preliminary data.</text>
</comment>